<dbReference type="STRING" id="1162668.LFE_0518"/>
<dbReference type="GO" id="GO:0015074">
    <property type="term" value="P:DNA integration"/>
    <property type="evidence" value="ECO:0007669"/>
    <property type="project" value="UniProtKB-KW"/>
</dbReference>
<dbReference type="Pfam" id="PF13102">
    <property type="entry name" value="Phage_int_SAM_5"/>
    <property type="match status" value="1"/>
</dbReference>
<dbReference type="GO" id="GO:0003677">
    <property type="term" value="F:DNA binding"/>
    <property type="evidence" value="ECO:0007669"/>
    <property type="project" value="UniProtKB-UniRule"/>
</dbReference>
<dbReference type="HOGENOM" id="CLU_027562_17_7_0"/>
<name>I0ILT6_LEPFC</name>
<keyword evidence="9" id="KW-1185">Reference proteome</keyword>
<dbReference type="InterPro" id="IPR050090">
    <property type="entry name" value="Tyrosine_recombinase_XerCD"/>
</dbReference>
<dbReference type="Gene3D" id="1.10.150.130">
    <property type="match status" value="1"/>
</dbReference>
<dbReference type="AlphaFoldDB" id="I0ILT6"/>
<dbReference type="PROSITE" id="PS51900">
    <property type="entry name" value="CB"/>
    <property type="match status" value="1"/>
</dbReference>
<accession>I0ILT6</accession>
<evidence type="ECO:0000259" key="6">
    <source>
        <dbReference type="PROSITE" id="PS51898"/>
    </source>
</evidence>
<keyword evidence="3 5" id="KW-0238">DNA-binding</keyword>
<keyword evidence="2" id="KW-0229">DNA integration</keyword>
<dbReference type="PROSITE" id="PS51898">
    <property type="entry name" value="TYR_RECOMBINASE"/>
    <property type="match status" value="1"/>
</dbReference>
<evidence type="ECO:0000259" key="7">
    <source>
        <dbReference type="PROSITE" id="PS51900"/>
    </source>
</evidence>
<evidence type="ECO:0000256" key="5">
    <source>
        <dbReference type="PROSITE-ProRule" id="PRU01248"/>
    </source>
</evidence>
<dbReference type="InterPro" id="IPR044068">
    <property type="entry name" value="CB"/>
</dbReference>
<feature type="domain" description="Tyr recombinase" evidence="6">
    <location>
        <begin position="106"/>
        <end position="274"/>
    </location>
</feature>
<dbReference type="InterPro" id="IPR025269">
    <property type="entry name" value="SAM-like_dom"/>
</dbReference>
<evidence type="ECO:0000256" key="1">
    <source>
        <dbReference type="ARBA" id="ARBA00008857"/>
    </source>
</evidence>
<organism evidence="8 9">
    <name type="scientific">Leptospirillum ferrooxidans (strain C2-3)</name>
    <dbReference type="NCBI Taxonomy" id="1162668"/>
    <lineage>
        <taxon>Bacteria</taxon>
        <taxon>Pseudomonadati</taxon>
        <taxon>Nitrospirota</taxon>
        <taxon>Nitrospiria</taxon>
        <taxon>Nitrospirales</taxon>
        <taxon>Nitrospiraceae</taxon>
        <taxon>Leptospirillum</taxon>
    </lineage>
</organism>
<dbReference type="InterPro" id="IPR013762">
    <property type="entry name" value="Integrase-like_cat_sf"/>
</dbReference>
<dbReference type="EMBL" id="AP012342">
    <property type="protein sequence ID" value="BAM06235.1"/>
    <property type="molecule type" value="Genomic_DNA"/>
</dbReference>
<dbReference type="CDD" id="cd00796">
    <property type="entry name" value="INT_Rci_Hp1_C"/>
    <property type="match status" value="1"/>
</dbReference>
<evidence type="ECO:0000256" key="2">
    <source>
        <dbReference type="ARBA" id="ARBA00022908"/>
    </source>
</evidence>
<dbReference type="Pfam" id="PF00589">
    <property type="entry name" value="Phage_integrase"/>
    <property type="match status" value="1"/>
</dbReference>
<dbReference type="SUPFAM" id="SSF56349">
    <property type="entry name" value="DNA breaking-rejoining enzymes"/>
    <property type="match status" value="1"/>
</dbReference>
<reference evidence="8 9" key="1">
    <citation type="journal article" date="2012" name="J. Bacteriol.">
        <title>Complete Genome Sequence of Leptospirillum ferrooxidans Strain C2-3, Isolated from a Fresh Volcanic Ash Deposit on the Island of Miyake, Japan.</title>
        <authorList>
            <person name="Fujimura R."/>
            <person name="Sato Y."/>
            <person name="Nishizawa T."/>
            <person name="Oshima K."/>
            <person name="Kim S.-W."/>
            <person name="Hattori M."/>
            <person name="Kamijo T."/>
            <person name="Ohta H."/>
        </authorList>
    </citation>
    <scope>NUCLEOTIDE SEQUENCE [LARGE SCALE GENOMIC DNA]</scope>
    <source>
        <strain evidence="8 9">C2-3</strain>
    </source>
</reference>
<feature type="domain" description="Core-binding (CB)" evidence="7">
    <location>
        <begin position="9"/>
        <end position="87"/>
    </location>
</feature>
<dbReference type="InterPro" id="IPR002104">
    <property type="entry name" value="Integrase_catalytic"/>
</dbReference>
<evidence type="ECO:0000313" key="8">
    <source>
        <dbReference type="EMBL" id="BAM06235.1"/>
    </source>
</evidence>
<reference evidence="9" key="2">
    <citation type="submission" date="2012-03" db="EMBL/GenBank/DDBJ databases">
        <title>The complete genome sequence of the pioneer microbe on fresh volcanic deposit, Leptospirillum ferrooxidans strain C2-3.</title>
        <authorList>
            <person name="Fujimura R."/>
            <person name="Sato Y."/>
            <person name="Nishizawa T."/>
            <person name="Nanba K."/>
            <person name="Oshima K."/>
            <person name="Hattori M."/>
            <person name="Kamijo T."/>
            <person name="Ohta H."/>
        </authorList>
    </citation>
    <scope>NUCLEOTIDE SEQUENCE [LARGE SCALE GENOMIC DNA]</scope>
    <source>
        <strain evidence="9">C2-3</strain>
    </source>
</reference>
<evidence type="ECO:0000313" key="9">
    <source>
        <dbReference type="Proteomes" id="UP000007382"/>
    </source>
</evidence>
<evidence type="ECO:0000256" key="3">
    <source>
        <dbReference type="ARBA" id="ARBA00023125"/>
    </source>
</evidence>
<dbReference type="GO" id="GO:0006310">
    <property type="term" value="P:DNA recombination"/>
    <property type="evidence" value="ECO:0007669"/>
    <property type="project" value="UniProtKB-KW"/>
</dbReference>
<sequence length="291" mass="33817">MKLKEKPSYTWDEAALRWLDEKSHKKSLRDDESRLIWLQSFLRGEKLSEIDRTMIDRIILEKKKEQSSPATVNRYLALVRAILKKAVKWGMVESVPSVQLLQEPKRRIRWLTREEANRLLRTLPEHQAELARFALATGLRQGNILTLEWAQIDLQRAICWIHPDQAKGGKGIGVPLNTEAQSVLKRQAGKHERRVFVYEGKPINQVNTLAWRKALVKAGIENFRWHDLRHTWASWHVQEGTPIHVLQELGGWESSEMVRRYAHLSPDHLSKWAENSSRVTNTSQGQLQLVV</sequence>
<dbReference type="PANTHER" id="PTHR30349:SF64">
    <property type="entry name" value="PROPHAGE INTEGRASE INTD-RELATED"/>
    <property type="match status" value="1"/>
</dbReference>
<keyword evidence="4" id="KW-0233">DNA recombination</keyword>
<dbReference type="InterPro" id="IPR011010">
    <property type="entry name" value="DNA_brk_join_enz"/>
</dbReference>
<dbReference type="InterPro" id="IPR010998">
    <property type="entry name" value="Integrase_recombinase_N"/>
</dbReference>
<dbReference type="PANTHER" id="PTHR30349">
    <property type="entry name" value="PHAGE INTEGRASE-RELATED"/>
    <property type="match status" value="1"/>
</dbReference>
<proteinExistence type="inferred from homology"/>
<protein>
    <submittedName>
        <fullName evidence="8">Putative phage integrase</fullName>
    </submittedName>
</protein>
<dbReference type="PATRIC" id="fig|1162668.3.peg.611"/>
<dbReference type="Gene3D" id="1.10.443.10">
    <property type="entry name" value="Intergrase catalytic core"/>
    <property type="match status" value="1"/>
</dbReference>
<dbReference type="eggNOG" id="COG0582">
    <property type="taxonomic scope" value="Bacteria"/>
</dbReference>
<dbReference type="Proteomes" id="UP000007382">
    <property type="component" value="Chromosome"/>
</dbReference>
<comment type="similarity">
    <text evidence="1">Belongs to the 'phage' integrase family.</text>
</comment>
<evidence type="ECO:0000256" key="4">
    <source>
        <dbReference type="ARBA" id="ARBA00023172"/>
    </source>
</evidence>
<dbReference type="KEGG" id="lfc:LFE_0518"/>
<gene>
    <name evidence="8" type="ordered locus">LFE_0518</name>
</gene>